<dbReference type="EMBL" id="RKQG01000004">
    <property type="protein sequence ID" value="RPE27280.1"/>
    <property type="molecule type" value="Genomic_DNA"/>
</dbReference>
<accession>A0A3N4RJQ7</accession>
<keyword evidence="2" id="KW-1185">Reference proteome</keyword>
<proteinExistence type="predicted"/>
<evidence type="ECO:0000313" key="2">
    <source>
        <dbReference type="Proteomes" id="UP000266906"/>
    </source>
</evidence>
<comment type="caution">
    <text evidence="1">The sequence shown here is derived from an EMBL/GenBank/DDBJ whole genome shotgun (WGS) entry which is preliminary data.</text>
</comment>
<evidence type="ECO:0000313" key="1">
    <source>
        <dbReference type="EMBL" id="RPE27280.1"/>
    </source>
</evidence>
<dbReference type="RefSeq" id="WP_123821634.1">
    <property type="nucleotide sequence ID" value="NZ_RKQG01000004.1"/>
</dbReference>
<dbReference type="AlphaFoldDB" id="A0A3N4RJQ7"/>
<sequence length="162" mass="17360">MSDTIADGQTRVSWVPTIATITAPTYPELTGTGAMDLTPRTTADGLNIEAKTASVDTSSLASTFDTQEAGRVGYDSPTLTMKRGTTPVEDKPYTVMVRGTHGYVVIRRNTAYTTDWATGQQVEVYPVVCGERINVKPAANEVLKYIVPVMVTTEPATNAVIA</sequence>
<protein>
    <submittedName>
        <fullName evidence="1">Uncharacterized protein</fullName>
    </submittedName>
</protein>
<organism evidence="1 2">
    <name type="scientific">Kitasatospora cineracea</name>
    <dbReference type="NCBI Taxonomy" id="88074"/>
    <lineage>
        <taxon>Bacteria</taxon>
        <taxon>Bacillati</taxon>
        <taxon>Actinomycetota</taxon>
        <taxon>Actinomycetes</taxon>
        <taxon>Kitasatosporales</taxon>
        <taxon>Streptomycetaceae</taxon>
        <taxon>Kitasatospora</taxon>
    </lineage>
</organism>
<dbReference type="InterPro" id="IPR058009">
    <property type="entry name" value="TTP_Phage_16"/>
</dbReference>
<reference evidence="1 2" key="1">
    <citation type="submission" date="2018-11" db="EMBL/GenBank/DDBJ databases">
        <title>Sequencing the genomes of 1000 actinobacteria strains.</title>
        <authorList>
            <person name="Klenk H.-P."/>
        </authorList>
    </citation>
    <scope>NUCLEOTIDE SEQUENCE [LARGE SCALE GENOMIC DNA]</scope>
    <source>
        <strain evidence="1 2">DSM 44781</strain>
    </source>
</reference>
<dbReference type="Proteomes" id="UP000266906">
    <property type="component" value="Unassembled WGS sequence"/>
</dbReference>
<dbReference type="Pfam" id="PF25595">
    <property type="entry name" value="Phage_TTP_16"/>
    <property type="match status" value="1"/>
</dbReference>
<gene>
    <name evidence="1" type="ORF">EDD38_7425</name>
</gene>
<name>A0A3N4RJQ7_9ACTN</name>